<accession>A0ABW5XVZ9</accession>
<dbReference type="SUPFAM" id="SSF53098">
    <property type="entry name" value="Ribonuclease H-like"/>
    <property type="match status" value="1"/>
</dbReference>
<feature type="domain" description="Integrase catalytic" evidence="1">
    <location>
        <begin position="109"/>
        <end position="269"/>
    </location>
</feature>
<dbReference type="InterPro" id="IPR001584">
    <property type="entry name" value="Integrase_cat-core"/>
</dbReference>
<evidence type="ECO:0000259" key="1">
    <source>
        <dbReference type="PROSITE" id="PS50994"/>
    </source>
</evidence>
<sequence>MQRHSRGLRELCGLLGYSTQAYYQYNRQTEKRAFTQEALIQQIMEHRRLQPRIGTRKLLALMQPEIGRDAFFELLRDNGLLVRRTRYRVRTTFSSHRFRKYPDLVRDMVAERPGQLWVSDITYIRIKQGFAYLSLVTDAYSRKIIGFSVSHDLSTDSCLKALRMALTSRLSGQPLIHHSDRGTQYCSQDYTRLLKSKGIAISMTQSGNPRDNAIAERVNGILKMELLKENYDNINIAHQSIKQAISIYNNLRPHSSIDMLTPEIAHRMTGTIKRKWKNYYPEKNIQTVIV</sequence>
<keyword evidence="3" id="KW-1185">Reference proteome</keyword>
<dbReference type="PANTHER" id="PTHR46889:SF5">
    <property type="entry name" value="INTEGRASE PROTEIN"/>
    <property type="match status" value="1"/>
</dbReference>
<gene>
    <name evidence="2" type="ORF">ACFSYC_19610</name>
</gene>
<dbReference type="InterPro" id="IPR050900">
    <property type="entry name" value="Transposase_IS3/IS150/IS904"/>
</dbReference>
<dbReference type="Gene3D" id="3.30.420.10">
    <property type="entry name" value="Ribonuclease H-like superfamily/Ribonuclease H"/>
    <property type="match status" value="1"/>
</dbReference>
<dbReference type="InterPro" id="IPR012337">
    <property type="entry name" value="RNaseH-like_sf"/>
</dbReference>
<comment type="caution">
    <text evidence="2">The sequence shown here is derived from an EMBL/GenBank/DDBJ whole genome shotgun (WGS) entry which is preliminary data.</text>
</comment>
<dbReference type="Pfam" id="PF00665">
    <property type="entry name" value="rve"/>
    <property type="match status" value="1"/>
</dbReference>
<evidence type="ECO:0000313" key="3">
    <source>
        <dbReference type="Proteomes" id="UP001597601"/>
    </source>
</evidence>
<organism evidence="2 3">
    <name type="scientific">Mucilaginibacter antarcticus</name>
    <dbReference type="NCBI Taxonomy" id="1855725"/>
    <lineage>
        <taxon>Bacteria</taxon>
        <taxon>Pseudomonadati</taxon>
        <taxon>Bacteroidota</taxon>
        <taxon>Sphingobacteriia</taxon>
        <taxon>Sphingobacteriales</taxon>
        <taxon>Sphingobacteriaceae</taxon>
        <taxon>Mucilaginibacter</taxon>
    </lineage>
</organism>
<dbReference type="PANTHER" id="PTHR46889">
    <property type="entry name" value="TRANSPOSASE INSF FOR INSERTION SEQUENCE IS3B-RELATED"/>
    <property type="match status" value="1"/>
</dbReference>
<dbReference type="Proteomes" id="UP001597601">
    <property type="component" value="Unassembled WGS sequence"/>
</dbReference>
<dbReference type="RefSeq" id="WP_377130565.1">
    <property type="nucleotide sequence ID" value="NZ_JBHUON010000051.1"/>
</dbReference>
<protein>
    <submittedName>
        <fullName evidence="2">IS3 family transposase</fullName>
    </submittedName>
</protein>
<proteinExistence type="predicted"/>
<reference evidence="3" key="1">
    <citation type="journal article" date="2019" name="Int. J. Syst. Evol. Microbiol.">
        <title>The Global Catalogue of Microorganisms (GCM) 10K type strain sequencing project: providing services to taxonomists for standard genome sequencing and annotation.</title>
        <authorList>
            <consortium name="The Broad Institute Genomics Platform"/>
            <consortium name="The Broad Institute Genome Sequencing Center for Infectious Disease"/>
            <person name="Wu L."/>
            <person name="Ma J."/>
        </authorList>
    </citation>
    <scope>NUCLEOTIDE SEQUENCE [LARGE SCALE GENOMIC DNA]</scope>
    <source>
        <strain evidence="3">KCTC 52232</strain>
    </source>
</reference>
<evidence type="ECO:0000313" key="2">
    <source>
        <dbReference type="EMBL" id="MFD2866912.1"/>
    </source>
</evidence>
<dbReference type="PROSITE" id="PS50994">
    <property type="entry name" value="INTEGRASE"/>
    <property type="match status" value="1"/>
</dbReference>
<dbReference type="EMBL" id="JBHUON010000051">
    <property type="protein sequence ID" value="MFD2866912.1"/>
    <property type="molecule type" value="Genomic_DNA"/>
</dbReference>
<name>A0ABW5XVZ9_9SPHI</name>
<dbReference type="NCBIfam" id="NF033516">
    <property type="entry name" value="transpos_IS3"/>
    <property type="match status" value="1"/>
</dbReference>
<dbReference type="InterPro" id="IPR036397">
    <property type="entry name" value="RNaseH_sf"/>
</dbReference>
<dbReference type="InterPro" id="IPR048020">
    <property type="entry name" value="Transpos_IS3"/>
</dbReference>